<evidence type="ECO:0000256" key="2">
    <source>
        <dbReference type="ARBA" id="ARBA00022840"/>
    </source>
</evidence>
<dbReference type="InterPro" id="IPR027417">
    <property type="entry name" value="P-loop_NTPase"/>
</dbReference>
<organism evidence="5 6">
    <name type="scientific">Cloacibacillus evryensis</name>
    <dbReference type="NCBI Taxonomy" id="508460"/>
    <lineage>
        <taxon>Bacteria</taxon>
        <taxon>Thermotogati</taxon>
        <taxon>Synergistota</taxon>
        <taxon>Synergistia</taxon>
        <taxon>Synergistales</taxon>
        <taxon>Synergistaceae</taxon>
        <taxon>Cloacibacillus</taxon>
    </lineage>
</organism>
<dbReference type="GO" id="GO:0006310">
    <property type="term" value="P:DNA recombination"/>
    <property type="evidence" value="ECO:0007669"/>
    <property type="project" value="TreeGrafter"/>
</dbReference>
<evidence type="ECO:0000313" key="5">
    <source>
        <dbReference type="EMBL" id="MCQ4813929.1"/>
    </source>
</evidence>
<sequence length="598" mass="67665">MALVQAAIPAPWWTPLTYSHDEALPEGLRISVPLGRDRRVAMTLAGDAEEGIDPKRLKPVAGVIDDVPVLPAELWRLIKWFGETWFIGAGLAMKTILPTKFFTDERLPALPKAERTEAKFSADDIYCADLFRRYEYYREIIAGEGASLMLFPEVKLARSFWDSLPKGLREEGGLWPVSAPAQWKMWKSARLGELRFIVGSPGAAFVPLAGLSAIAMDEENQGGWRTQSHPVLHLRSLLGMRATFAGARFVLGGTMPSSKGFLRAEPMCGEEKNDGRVVFVSLKDALASEFEALKDTLPISEPLIRETAAARRAGKWALWLLDRKGYAGELLCEECGKTLRCKRCGSSMRWEESRRSLRCTACGQREPIPERCPNCGGLLLTGVRPGLEALYERVEGALKHRYKNVLLIQNMEDKMPKPEALAEKYPDGALVIGTRRILSLCDELSPAVVGWIDADAEARSQEYDAKARAYAMLWESMWRGGGSQERKIVVQSRRPGREWQDALRRGWRVFWQRELKERREWELPPFMPMIKISTPAGMAEKIVSQLEGTEMEYWLSEENNEEIWVRTKRFGQLKNILKPFFDIRGTRNGFPTVLLYLD</sequence>
<dbReference type="GO" id="GO:0006302">
    <property type="term" value="P:double-strand break repair"/>
    <property type="evidence" value="ECO:0007669"/>
    <property type="project" value="TreeGrafter"/>
</dbReference>
<dbReference type="PANTHER" id="PTHR30580">
    <property type="entry name" value="PRIMOSOMAL PROTEIN N"/>
    <property type="match status" value="1"/>
</dbReference>
<comment type="caution">
    <text evidence="5">The sequence shown here is derived from an EMBL/GenBank/DDBJ whole genome shotgun (WGS) entry which is preliminary data.</text>
</comment>
<evidence type="ECO:0000259" key="4">
    <source>
        <dbReference type="Pfam" id="PF17764"/>
    </source>
</evidence>
<dbReference type="GO" id="GO:0043138">
    <property type="term" value="F:3'-5' DNA helicase activity"/>
    <property type="evidence" value="ECO:0007669"/>
    <property type="project" value="TreeGrafter"/>
</dbReference>
<dbReference type="InterPro" id="IPR042115">
    <property type="entry name" value="PriA_3primeBD_sf"/>
</dbReference>
<accession>A0AAW5K7E8</accession>
<proteinExistence type="predicted"/>
<dbReference type="AlphaFoldDB" id="A0AAW5K7E8"/>
<dbReference type="GO" id="GO:0005524">
    <property type="term" value="F:ATP binding"/>
    <property type="evidence" value="ECO:0007669"/>
    <property type="project" value="UniProtKB-KW"/>
</dbReference>
<dbReference type="Pfam" id="PF17764">
    <property type="entry name" value="PriA_3primeBD"/>
    <property type="match status" value="1"/>
</dbReference>
<dbReference type="Gene3D" id="3.40.1440.60">
    <property type="entry name" value="PriA, 3(prime) DNA-binding domain"/>
    <property type="match status" value="1"/>
</dbReference>
<dbReference type="RefSeq" id="WP_008712622.1">
    <property type="nucleotide sequence ID" value="NZ_CABKQM010000008.1"/>
</dbReference>
<dbReference type="GO" id="GO:0003677">
    <property type="term" value="F:DNA binding"/>
    <property type="evidence" value="ECO:0007669"/>
    <property type="project" value="UniProtKB-KW"/>
</dbReference>
<keyword evidence="6" id="KW-1185">Reference proteome</keyword>
<dbReference type="Gene3D" id="3.40.50.300">
    <property type="entry name" value="P-loop containing nucleotide triphosphate hydrolases"/>
    <property type="match status" value="1"/>
</dbReference>
<dbReference type="EMBL" id="JANFYT010000009">
    <property type="protein sequence ID" value="MCQ4813929.1"/>
    <property type="molecule type" value="Genomic_DNA"/>
</dbReference>
<dbReference type="Proteomes" id="UP001205919">
    <property type="component" value="Unassembled WGS sequence"/>
</dbReference>
<evidence type="ECO:0000256" key="3">
    <source>
        <dbReference type="ARBA" id="ARBA00023125"/>
    </source>
</evidence>
<reference evidence="5 6" key="1">
    <citation type="submission" date="2022-06" db="EMBL/GenBank/DDBJ databases">
        <title>Isolation of gut microbiota from human fecal samples.</title>
        <authorList>
            <person name="Pamer E.G."/>
            <person name="Barat B."/>
            <person name="Waligurski E."/>
            <person name="Medina S."/>
            <person name="Paddock L."/>
            <person name="Mostad J."/>
        </authorList>
    </citation>
    <scope>NUCLEOTIDE SEQUENCE [LARGE SCALE GENOMIC DNA]</scope>
    <source>
        <strain evidence="5 6">DFI.9.90</strain>
    </source>
</reference>
<protein>
    <recommendedName>
        <fullName evidence="4">Primosomal protein N' 3' DNA-binding domain-containing protein</fullName>
    </recommendedName>
</protein>
<gene>
    <name evidence="5" type="ORF">NE630_05725</name>
</gene>
<dbReference type="GO" id="GO:0006270">
    <property type="term" value="P:DNA replication initiation"/>
    <property type="evidence" value="ECO:0007669"/>
    <property type="project" value="TreeGrafter"/>
</dbReference>
<dbReference type="PANTHER" id="PTHR30580:SF0">
    <property type="entry name" value="PRIMOSOMAL PROTEIN N"/>
    <property type="match status" value="1"/>
</dbReference>
<name>A0AAW5K7E8_9BACT</name>
<keyword evidence="3" id="KW-0238">DNA-binding</keyword>
<evidence type="ECO:0000256" key="1">
    <source>
        <dbReference type="ARBA" id="ARBA00022741"/>
    </source>
</evidence>
<keyword evidence="1" id="KW-0547">Nucleotide-binding</keyword>
<dbReference type="InterPro" id="IPR041222">
    <property type="entry name" value="PriA_3primeBD"/>
</dbReference>
<keyword evidence="2" id="KW-0067">ATP-binding</keyword>
<feature type="domain" description="Primosomal protein N' 3' DNA-binding" evidence="4">
    <location>
        <begin position="7"/>
        <end position="98"/>
    </location>
</feature>
<evidence type="ECO:0000313" key="6">
    <source>
        <dbReference type="Proteomes" id="UP001205919"/>
    </source>
</evidence>